<evidence type="ECO:0000259" key="20">
    <source>
        <dbReference type="PROSITE" id="PS50846"/>
    </source>
</evidence>
<comment type="subcellular location">
    <subcellularLocation>
        <location evidence="1">Cell membrane</location>
        <topology evidence="1">Multi-pass membrane protein</topology>
    </subcellularLocation>
</comment>
<dbReference type="GO" id="GO:0016887">
    <property type="term" value="F:ATP hydrolysis activity"/>
    <property type="evidence" value="ECO:0007669"/>
    <property type="project" value="InterPro"/>
</dbReference>
<feature type="transmembrane region" description="Helical" evidence="19">
    <location>
        <begin position="386"/>
        <end position="406"/>
    </location>
</feature>
<evidence type="ECO:0000256" key="12">
    <source>
        <dbReference type="ARBA" id="ARBA00022967"/>
    </source>
</evidence>
<dbReference type="PROSITE" id="PS00154">
    <property type="entry name" value="ATPASE_E1_E2"/>
    <property type="match status" value="1"/>
</dbReference>
<evidence type="ECO:0000256" key="7">
    <source>
        <dbReference type="ARBA" id="ARBA00022723"/>
    </source>
</evidence>
<dbReference type="InterPro" id="IPR023298">
    <property type="entry name" value="ATPase_P-typ_TM_dom_sf"/>
</dbReference>
<dbReference type="PANTHER" id="PTHR43520">
    <property type="entry name" value="ATP7, ISOFORM B"/>
    <property type="match status" value="1"/>
</dbReference>
<dbReference type="Pfam" id="PF00702">
    <property type="entry name" value="Hydrolase"/>
    <property type="match status" value="1"/>
</dbReference>
<evidence type="ECO:0000256" key="1">
    <source>
        <dbReference type="ARBA" id="ARBA00004651"/>
    </source>
</evidence>
<dbReference type="PANTHER" id="PTHR43520:SF8">
    <property type="entry name" value="P-TYPE CU(+) TRANSPORTER"/>
    <property type="match status" value="1"/>
</dbReference>
<dbReference type="STRING" id="1908237.BEN47_13095"/>
<dbReference type="GO" id="GO:0140581">
    <property type="term" value="F:P-type monovalent copper transporter activity"/>
    <property type="evidence" value="ECO:0007669"/>
    <property type="project" value="UniProtKB-EC"/>
</dbReference>
<feature type="transmembrane region" description="Helical" evidence="19">
    <location>
        <begin position="727"/>
        <end position="746"/>
    </location>
</feature>
<feature type="transmembrane region" description="Helical" evidence="19">
    <location>
        <begin position="699"/>
        <end position="721"/>
    </location>
</feature>
<dbReference type="NCBIfam" id="TIGR01511">
    <property type="entry name" value="ATPase-IB1_Cu"/>
    <property type="match status" value="1"/>
</dbReference>
<dbReference type="PRINTS" id="PR00942">
    <property type="entry name" value="CUATPASEI"/>
</dbReference>
<dbReference type="PRINTS" id="PR00119">
    <property type="entry name" value="CATATPASE"/>
</dbReference>
<dbReference type="InterPro" id="IPR059000">
    <property type="entry name" value="ATPase_P-type_domA"/>
</dbReference>
<evidence type="ECO:0000256" key="5">
    <source>
        <dbReference type="ARBA" id="ARBA00022553"/>
    </source>
</evidence>
<dbReference type="InterPro" id="IPR018303">
    <property type="entry name" value="ATPase_P-typ_P_site"/>
</dbReference>
<dbReference type="SFLD" id="SFLDF00027">
    <property type="entry name" value="p-type_atpase"/>
    <property type="match status" value="1"/>
</dbReference>
<evidence type="ECO:0000256" key="6">
    <source>
        <dbReference type="ARBA" id="ARBA00022692"/>
    </source>
</evidence>
<dbReference type="InterPro" id="IPR036412">
    <property type="entry name" value="HAD-like_sf"/>
</dbReference>
<evidence type="ECO:0000256" key="14">
    <source>
        <dbReference type="ARBA" id="ARBA00023008"/>
    </source>
</evidence>
<dbReference type="InterPro" id="IPR006121">
    <property type="entry name" value="HMA_dom"/>
</dbReference>
<evidence type="ECO:0000256" key="4">
    <source>
        <dbReference type="ARBA" id="ARBA00022475"/>
    </source>
</evidence>
<dbReference type="Gene3D" id="3.40.50.1000">
    <property type="entry name" value="HAD superfamily/HAD-like"/>
    <property type="match status" value="1"/>
</dbReference>
<dbReference type="SUPFAM" id="SSF81653">
    <property type="entry name" value="Calcium ATPase, transduction domain A"/>
    <property type="match status" value="1"/>
</dbReference>
<dbReference type="SUPFAM" id="SSF81665">
    <property type="entry name" value="Calcium ATPase, transmembrane domain M"/>
    <property type="match status" value="1"/>
</dbReference>
<dbReference type="AlphaFoldDB" id="A0A1G1T6I8"/>
<dbReference type="InterPro" id="IPR027256">
    <property type="entry name" value="P-typ_ATPase_IB"/>
</dbReference>
<dbReference type="EMBL" id="MDZB01000097">
    <property type="protein sequence ID" value="OGX86434.1"/>
    <property type="molecule type" value="Genomic_DNA"/>
</dbReference>
<keyword evidence="5" id="KW-0597">Phosphoprotein</keyword>
<dbReference type="InterPro" id="IPR044492">
    <property type="entry name" value="P_typ_ATPase_HD_dom"/>
</dbReference>
<keyword evidence="7 19" id="KW-0479">Metal-binding</keyword>
<dbReference type="GO" id="GO:0005507">
    <property type="term" value="F:copper ion binding"/>
    <property type="evidence" value="ECO:0007669"/>
    <property type="project" value="TreeGrafter"/>
</dbReference>
<evidence type="ECO:0000256" key="13">
    <source>
        <dbReference type="ARBA" id="ARBA00022989"/>
    </source>
</evidence>
<keyword evidence="3" id="KW-0813">Transport</keyword>
<feature type="transmembrane region" description="Helical" evidence="19">
    <location>
        <begin position="102"/>
        <end position="126"/>
    </location>
</feature>
<dbReference type="Proteomes" id="UP000176294">
    <property type="component" value="Unassembled WGS sequence"/>
</dbReference>
<evidence type="ECO:0000256" key="17">
    <source>
        <dbReference type="ARBA" id="ARBA00047424"/>
    </source>
</evidence>
<sequence>MEPTTKTETLDIEGMTCASCASAIEKSLSRAPGVQSAMVNFATEKATVQYLPGQASPASLKEAVVNAGYGVMERPPDTSAAERSAEIDRQKALAYQKLRRRFWVAAGLAIIIMPLSMLMLWPALMARVNMPLLNYALLLLTLPVLAYSGREFYVSAWNGFKHRAANMDTLIAVGTGAAFLYSLAATVVPEFFTSRGLMPEVYYDTTATIIALILLGKVMEMRAKTQTSAAMRSLIGLQAKTARVVRPDGAEVDVPIEQVQLGDIVVVRPGEKVATDGRITEGQSAVDEAMLTGESLPVEKKSGDPVFGATLNKTGSFRFEVTKVGADTMLSQIVKLVEDAQGSRAPIQRLADKVSSIFVPTVVVISILTFVLWFDLAPVDTRLPLALVSFVAVLIIACPCALGLATPTAIMVSTGKGAEHGVLIRNAEALEKAYQVNTVLLDKTGTITRGEPAVTDFLAPGQDGPRLLQLLAAVERQSEHPLAEAVVRYADAQGSSSLAATGFRAVEGKGATATVDGQAVFIGNRRLLAEEGITLSPELTAQAEQLLSQAKTVLYVAVAGQAVALLGVADTVRDTSVAAIRELQALGIEVVMMTGDNPQTAAQVAGQVGITRYFAEVLPAEKAGKVKELQAEGRIVAMVGDGINDAPALAQADIGLAIGSGTDVAMEAAGITLMRSDLHGVVTAIELSRQTIRIIKQNLFFAFIYNTLGIPVAAGLLYPFFGILLSPMLAAAAMALSSVSVLTNSLRLRGFSPIKN</sequence>
<evidence type="ECO:0000256" key="18">
    <source>
        <dbReference type="ARBA" id="ARBA00049289"/>
    </source>
</evidence>
<keyword evidence="22" id="KW-1185">Reference proteome</keyword>
<keyword evidence="15" id="KW-0406">Ion transport</keyword>
<dbReference type="RefSeq" id="WP_070727042.1">
    <property type="nucleotide sequence ID" value="NZ_MDZB01000097.1"/>
</dbReference>
<keyword evidence="10 19" id="KW-0067">ATP-binding</keyword>
<dbReference type="OrthoDB" id="1521937at2"/>
<evidence type="ECO:0000313" key="22">
    <source>
        <dbReference type="Proteomes" id="UP000176294"/>
    </source>
</evidence>
<gene>
    <name evidence="21" type="ORF">BEN47_13095</name>
</gene>
<feature type="transmembrane region" description="Helical" evidence="19">
    <location>
        <begin position="201"/>
        <end position="219"/>
    </location>
</feature>
<dbReference type="GO" id="GO:0043682">
    <property type="term" value="F:P-type divalent copper transporter activity"/>
    <property type="evidence" value="ECO:0007669"/>
    <property type="project" value="UniProtKB-EC"/>
</dbReference>
<dbReference type="Gene3D" id="2.70.150.10">
    <property type="entry name" value="Calcium-transporting ATPase, cytoplasmic transduction domain A"/>
    <property type="match status" value="1"/>
</dbReference>
<dbReference type="GO" id="GO:0055070">
    <property type="term" value="P:copper ion homeostasis"/>
    <property type="evidence" value="ECO:0007669"/>
    <property type="project" value="TreeGrafter"/>
</dbReference>
<dbReference type="PROSITE" id="PS01047">
    <property type="entry name" value="HMA_1"/>
    <property type="match status" value="1"/>
</dbReference>
<evidence type="ECO:0000256" key="8">
    <source>
        <dbReference type="ARBA" id="ARBA00022741"/>
    </source>
</evidence>
<evidence type="ECO:0000256" key="19">
    <source>
        <dbReference type="RuleBase" id="RU362081"/>
    </source>
</evidence>
<evidence type="ECO:0000256" key="10">
    <source>
        <dbReference type="ARBA" id="ARBA00022840"/>
    </source>
</evidence>
<feature type="transmembrane region" description="Helical" evidence="19">
    <location>
        <begin position="354"/>
        <end position="374"/>
    </location>
</feature>
<protein>
    <submittedName>
        <fullName evidence="21">Copper-translocating P-type ATPase</fullName>
    </submittedName>
</protein>
<comment type="catalytic activity">
    <reaction evidence="17">
        <text>Cu(2+)(in) + ATP + H2O = Cu(2+)(out) + ADP + phosphate + H(+)</text>
        <dbReference type="Rhea" id="RHEA:10376"/>
        <dbReference type="ChEBI" id="CHEBI:15377"/>
        <dbReference type="ChEBI" id="CHEBI:15378"/>
        <dbReference type="ChEBI" id="CHEBI:29036"/>
        <dbReference type="ChEBI" id="CHEBI:30616"/>
        <dbReference type="ChEBI" id="CHEBI:43474"/>
        <dbReference type="ChEBI" id="CHEBI:456216"/>
        <dbReference type="EC" id="7.2.2.9"/>
    </reaction>
</comment>
<dbReference type="InterPro" id="IPR001757">
    <property type="entry name" value="P_typ_ATPase"/>
</dbReference>
<comment type="catalytic activity">
    <reaction evidence="18">
        <text>Cu(+)(in) + ATP + H2O = Cu(+)(out) + ADP + phosphate + H(+)</text>
        <dbReference type="Rhea" id="RHEA:25792"/>
        <dbReference type="ChEBI" id="CHEBI:15377"/>
        <dbReference type="ChEBI" id="CHEBI:15378"/>
        <dbReference type="ChEBI" id="CHEBI:30616"/>
        <dbReference type="ChEBI" id="CHEBI:43474"/>
        <dbReference type="ChEBI" id="CHEBI:49552"/>
        <dbReference type="ChEBI" id="CHEBI:456216"/>
        <dbReference type="EC" id="7.2.2.8"/>
    </reaction>
</comment>
<keyword evidence="8 19" id="KW-0547">Nucleotide-binding</keyword>
<dbReference type="InterPro" id="IPR017969">
    <property type="entry name" value="Heavy-metal-associated_CS"/>
</dbReference>
<dbReference type="FunFam" id="3.30.70.100:FF:000005">
    <property type="entry name" value="Copper-exporting P-type ATPase A"/>
    <property type="match status" value="1"/>
</dbReference>
<dbReference type="GO" id="GO:0005886">
    <property type="term" value="C:plasma membrane"/>
    <property type="evidence" value="ECO:0007669"/>
    <property type="project" value="UniProtKB-SubCell"/>
</dbReference>
<dbReference type="FunFam" id="2.70.150.10:FF:000002">
    <property type="entry name" value="Copper-transporting ATPase 1, putative"/>
    <property type="match status" value="1"/>
</dbReference>
<dbReference type="PROSITE" id="PS50846">
    <property type="entry name" value="HMA_2"/>
    <property type="match status" value="1"/>
</dbReference>
<keyword evidence="14" id="KW-0186">Copper</keyword>
<dbReference type="InterPro" id="IPR036163">
    <property type="entry name" value="HMA_dom_sf"/>
</dbReference>
<dbReference type="SUPFAM" id="SSF55008">
    <property type="entry name" value="HMA, heavy metal-associated domain"/>
    <property type="match status" value="1"/>
</dbReference>
<dbReference type="SFLD" id="SFLDS00003">
    <property type="entry name" value="Haloacid_Dehalogenase"/>
    <property type="match status" value="1"/>
</dbReference>
<dbReference type="CDD" id="cd00371">
    <property type="entry name" value="HMA"/>
    <property type="match status" value="1"/>
</dbReference>
<dbReference type="SFLD" id="SFLDG00002">
    <property type="entry name" value="C1.7:_P-type_atpase_like"/>
    <property type="match status" value="1"/>
</dbReference>
<evidence type="ECO:0000256" key="3">
    <source>
        <dbReference type="ARBA" id="ARBA00022448"/>
    </source>
</evidence>
<name>A0A1G1T6I8_9BACT</name>
<dbReference type="Pfam" id="PF00122">
    <property type="entry name" value="E1-E2_ATPase"/>
    <property type="match status" value="1"/>
</dbReference>
<dbReference type="NCBIfam" id="TIGR01525">
    <property type="entry name" value="ATPase-IB_hvy"/>
    <property type="match status" value="1"/>
</dbReference>
<dbReference type="InterPro" id="IPR008250">
    <property type="entry name" value="ATPase_P-typ_transduc_dom_A_sf"/>
</dbReference>
<comment type="similarity">
    <text evidence="2 19">Belongs to the cation transport ATPase (P-type) (TC 3.A.3) family. Type IB subfamily.</text>
</comment>
<dbReference type="PRINTS" id="PR00943">
    <property type="entry name" value="CUATPASE"/>
</dbReference>
<organism evidence="21 22">
    <name type="scientific">Hymenobacter lapidarius</name>
    <dbReference type="NCBI Taxonomy" id="1908237"/>
    <lineage>
        <taxon>Bacteria</taxon>
        <taxon>Pseudomonadati</taxon>
        <taxon>Bacteroidota</taxon>
        <taxon>Cytophagia</taxon>
        <taxon>Cytophagales</taxon>
        <taxon>Hymenobacteraceae</taxon>
        <taxon>Hymenobacter</taxon>
    </lineage>
</organism>
<accession>A0A1G1T6I8</accession>
<proteinExistence type="inferred from homology"/>
<keyword evidence="11" id="KW-0460">Magnesium</keyword>
<evidence type="ECO:0000313" key="21">
    <source>
        <dbReference type="EMBL" id="OGX86434.1"/>
    </source>
</evidence>
<dbReference type="InterPro" id="IPR023299">
    <property type="entry name" value="ATPase_P-typ_cyto_dom_N"/>
</dbReference>
<comment type="caution">
    <text evidence="21">The sequence shown here is derived from an EMBL/GenBank/DDBJ whole genome shotgun (WGS) entry which is preliminary data.</text>
</comment>
<dbReference type="Gene3D" id="3.30.70.100">
    <property type="match status" value="1"/>
</dbReference>
<feature type="transmembrane region" description="Helical" evidence="19">
    <location>
        <begin position="170"/>
        <end position="189"/>
    </location>
</feature>
<dbReference type="Pfam" id="PF00403">
    <property type="entry name" value="HMA"/>
    <property type="match status" value="1"/>
</dbReference>
<keyword evidence="4 19" id="KW-1003">Cell membrane</keyword>
<evidence type="ECO:0000256" key="16">
    <source>
        <dbReference type="ARBA" id="ARBA00023136"/>
    </source>
</evidence>
<keyword evidence="16 19" id="KW-0472">Membrane</keyword>
<keyword evidence="9" id="KW-0187">Copper transport</keyword>
<keyword evidence="13 19" id="KW-1133">Transmembrane helix</keyword>
<dbReference type="CDD" id="cd02094">
    <property type="entry name" value="P-type_ATPase_Cu-like"/>
    <property type="match status" value="1"/>
</dbReference>
<evidence type="ECO:0000256" key="11">
    <source>
        <dbReference type="ARBA" id="ARBA00022842"/>
    </source>
</evidence>
<dbReference type="FunFam" id="3.40.50.1000:FF:000144">
    <property type="entry name" value="copper-transporting ATPase 1 isoform X2"/>
    <property type="match status" value="1"/>
</dbReference>
<dbReference type="Gene3D" id="3.40.1110.10">
    <property type="entry name" value="Calcium-transporting ATPase, cytoplasmic domain N"/>
    <property type="match status" value="1"/>
</dbReference>
<keyword evidence="6 19" id="KW-0812">Transmembrane</keyword>
<feature type="transmembrane region" description="Helical" evidence="19">
    <location>
        <begin position="132"/>
        <end position="149"/>
    </location>
</feature>
<keyword evidence="12" id="KW-1278">Translocase</keyword>
<dbReference type="NCBIfam" id="TIGR01494">
    <property type="entry name" value="ATPase_P-type"/>
    <property type="match status" value="1"/>
</dbReference>
<dbReference type="GO" id="GO:0005524">
    <property type="term" value="F:ATP binding"/>
    <property type="evidence" value="ECO:0007669"/>
    <property type="project" value="UniProtKB-UniRule"/>
</dbReference>
<evidence type="ECO:0000256" key="15">
    <source>
        <dbReference type="ARBA" id="ARBA00023065"/>
    </source>
</evidence>
<dbReference type="InterPro" id="IPR023214">
    <property type="entry name" value="HAD_sf"/>
</dbReference>
<feature type="domain" description="HMA" evidence="20">
    <location>
        <begin position="6"/>
        <end position="72"/>
    </location>
</feature>
<reference evidence="21 22" key="1">
    <citation type="submission" date="2016-08" db="EMBL/GenBank/DDBJ databases">
        <title>Hymenobacter coccineus sp. nov., Hymenobacter lapidarius sp. nov. and Hymenobacter glacialis sp. nov., isolated from Antarctic soil.</title>
        <authorList>
            <person name="Sedlacek I."/>
            <person name="Kralova S."/>
            <person name="Kyrova K."/>
            <person name="Maslanova I."/>
            <person name="Stankova E."/>
            <person name="Vrbovska V."/>
            <person name="Nemec M."/>
            <person name="Bartak M."/>
            <person name="Svec P."/>
            <person name="Busse H.-J."/>
            <person name="Pantucek R."/>
        </authorList>
    </citation>
    <scope>NUCLEOTIDE SEQUENCE [LARGE SCALE GENOMIC DNA]</scope>
    <source>
        <strain evidence="21 22">CCM 8643</strain>
    </source>
</reference>
<evidence type="ECO:0000256" key="9">
    <source>
        <dbReference type="ARBA" id="ARBA00022796"/>
    </source>
</evidence>
<dbReference type="SUPFAM" id="SSF56784">
    <property type="entry name" value="HAD-like"/>
    <property type="match status" value="1"/>
</dbReference>
<evidence type="ECO:0000256" key="2">
    <source>
        <dbReference type="ARBA" id="ARBA00006024"/>
    </source>
</evidence>